<reference evidence="3 4" key="1">
    <citation type="journal article" date="2017" name="Genome Biol.">
        <title>New reference genome sequences of hot pepper reveal the massive evolution of plant disease-resistance genes by retroduplication.</title>
        <authorList>
            <person name="Kim S."/>
            <person name="Park J."/>
            <person name="Yeom S.I."/>
            <person name="Kim Y.M."/>
            <person name="Seo E."/>
            <person name="Kim K.T."/>
            <person name="Kim M.S."/>
            <person name="Lee J.M."/>
            <person name="Cheong K."/>
            <person name="Shin H.S."/>
            <person name="Kim S.B."/>
            <person name="Han K."/>
            <person name="Lee J."/>
            <person name="Park M."/>
            <person name="Lee H.A."/>
            <person name="Lee H.Y."/>
            <person name="Lee Y."/>
            <person name="Oh S."/>
            <person name="Lee J.H."/>
            <person name="Choi E."/>
            <person name="Choi E."/>
            <person name="Lee S.E."/>
            <person name="Jeon J."/>
            <person name="Kim H."/>
            <person name="Choi G."/>
            <person name="Song H."/>
            <person name="Lee J."/>
            <person name="Lee S.C."/>
            <person name="Kwon J.K."/>
            <person name="Lee H.Y."/>
            <person name="Koo N."/>
            <person name="Hong Y."/>
            <person name="Kim R.W."/>
            <person name="Kang W.H."/>
            <person name="Huh J.H."/>
            <person name="Kang B.C."/>
            <person name="Yang T.J."/>
            <person name="Lee Y.H."/>
            <person name="Bennetzen J.L."/>
            <person name="Choi D."/>
        </authorList>
    </citation>
    <scope>NUCLEOTIDE SEQUENCE [LARGE SCALE GENOMIC DNA]</scope>
    <source>
        <strain evidence="4">cv. PBC81</strain>
    </source>
</reference>
<dbReference type="Gene3D" id="1.10.3080.10">
    <property type="entry name" value="Clc chloride channel"/>
    <property type="match status" value="1"/>
</dbReference>
<dbReference type="SUPFAM" id="SSF56801">
    <property type="entry name" value="Acetyl-CoA synthetase-like"/>
    <property type="match status" value="1"/>
</dbReference>
<feature type="region of interest" description="Disordered" evidence="2">
    <location>
        <begin position="41"/>
        <end position="61"/>
    </location>
</feature>
<keyword evidence="1" id="KW-0436">Ligase</keyword>
<dbReference type="GO" id="GO:0015108">
    <property type="term" value="F:chloride transmembrane transporter activity"/>
    <property type="evidence" value="ECO:0007669"/>
    <property type="project" value="InterPro"/>
</dbReference>
<organism evidence="3 4">
    <name type="scientific">Capsicum baccatum</name>
    <name type="common">Peruvian pepper</name>
    <dbReference type="NCBI Taxonomy" id="33114"/>
    <lineage>
        <taxon>Eukaryota</taxon>
        <taxon>Viridiplantae</taxon>
        <taxon>Streptophyta</taxon>
        <taxon>Embryophyta</taxon>
        <taxon>Tracheophyta</taxon>
        <taxon>Spermatophyta</taxon>
        <taxon>Magnoliopsida</taxon>
        <taxon>eudicotyledons</taxon>
        <taxon>Gunneridae</taxon>
        <taxon>Pentapetalae</taxon>
        <taxon>asterids</taxon>
        <taxon>lamiids</taxon>
        <taxon>Solanales</taxon>
        <taxon>Solanaceae</taxon>
        <taxon>Solanoideae</taxon>
        <taxon>Capsiceae</taxon>
        <taxon>Capsicum</taxon>
    </lineage>
</organism>
<evidence type="ECO:0000256" key="1">
    <source>
        <dbReference type="ARBA" id="ARBA00022598"/>
    </source>
</evidence>
<reference evidence="4" key="2">
    <citation type="journal article" date="2017" name="J. Anim. Genet.">
        <title>Multiple reference genome sequences of hot pepper reveal the massive evolution of plant disease resistance genes by retroduplication.</title>
        <authorList>
            <person name="Kim S."/>
            <person name="Park J."/>
            <person name="Yeom S.-I."/>
            <person name="Kim Y.-M."/>
            <person name="Seo E."/>
            <person name="Kim K.-T."/>
            <person name="Kim M.-S."/>
            <person name="Lee J.M."/>
            <person name="Cheong K."/>
            <person name="Shin H.-S."/>
            <person name="Kim S.-B."/>
            <person name="Han K."/>
            <person name="Lee J."/>
            <person name="Park M."/>
            <person name="Lee H.-A."/>
            <person name="Lee H.-Y."/>
            <person name="Lee Y."/>
            <person name="Oh S."/>
            <person name="Lee J.H."/>
            <person name="Choi E."/>
            <person name="Choi E."/>
            <person name="Lee S.E."/>
            <person name="Jeon J."/>
            <person name="Kim H."/>
            <person name="Choi G."/>
            <person name="Song H."/>
            <person name="Lee J."/>
            <person name="Lee S.-C."/>
            <person name="Kwon J.-K."/>
            <person name="Lee H.-Y."/>
            <person name="Koo N."/>
            <person name="Hong Y."/>
            <person name="Kim R.W."/>
            <person name="Kang W.-H."/>
            <person name="Huh J.H."/>
            <person name="Kang B.-C."/>
            <person name="Yang T.-J."/>
            <person name="Lee Y.-H."/>
            <person name="Bennetzen J.L."/>
            <person name="Choi D."/>
        </authorList>
    </citation>
    <scope>NUCLEOTIDE SEQUENCE [LARGE SCALE GENOMIC DNA]</scope>
    <source>
        <strain evidence="4">cv. PBC81</strain>
    </source>
</reference>
<accession>A0A2G2V1K7</accession>
<name>A0A2G2V1K7_CAPBA</name>
<dbReference type="STRING" id="33114.A0A2G2V1K7"/>
<evidence type="ECO:0000256" key="2">
    <source>
        <dbReference type="SAM" id="MobiDB-lite"/>
    </source>
</evidence>
<comment type="caution">
    <text evidence="3">The sequence shown here is derived from an EMBL/GenBank/DDBJ whole genome shotgun (WGS) entry which is preliminary data.</text>
</comment>
<protein>
    <submittedName>
        <fullName evidence="3">4-coumarate--CoA ligase-like 6</fullName>
    </submittedName>
</protein>
<dbReference type="GO" id="GO:0016405">
    <property type="term" value="F:CoA-ligase activity"/>
    <property type="evidence" value="ECO:0007669"/>
    <property type="project" value="TreeGrafter"/>
</dbReference>
<dbReference type="PRINTS" id="PR00762">
    <property type="entry name" value="CLCHANNEL"/>
</dbReference>
<gene>
    <name evidence="3" type="ORF">CQW23_33527</name>
</gene>
<dbReference type="EMBL" id="MLFT02000608">
    <property type="protein sequence ID" value="PHT26866.1"/>
    <property type="molecule type" value="Genomic_DNA"/>
</dbReference>
<dbReference type="Proteomes" id="UP000224567">
    <property type="component" value="Unassembled WGS sequence"/>
</dbReference>
<dbReference type="PANTHER" id="PTHR24096:SF160">
    <property type="entry name" value="4-COUMARATE--COA LIGASE-LIKE 9"/>
    <property type="match status" value="1"/>
</dbReference>
<keyword evidence="4" id="KW-1185">Reference proteome</keyword>
<dbReference type="OrthoDB" id="1304201at2759"/>
<dbReference type="InterPro" id="IPR001807">
    <property type="entry name" value="ClC"/>
</dbReference>
<dbReference type="Gene3D" id="3.40.50.12780">
    <property type="entry name" value="N-terminal domain of ligase-like"/>
    <property type="match status" value="1"/>
</dbReference>
<dbReference type="PANTHER" id="PTHR24096">
    <property type="entry name" value="LONG-CHAIN-FATTY-ACID--COA LIGASE"/>
    <property type="match status" value="1"/>
</dbReference>
<dbReference type="GO" id="GO:0016020">
    <property type="term" value="C:membrane"/>
    <property type="evidence" value="ECO:0007669"/>
    <property type="project" value="InterPro"/>
</dbReference>
<evidence type="ECO:0000313" key="4">
    <source>
        <dbReference type="Proteomes" id="UP000224567"/>
    </source>
</evidence>
<dbReference type="InterPro" id="IPR042099">
    <property type="entry name" value="ANL_N_sf"/>
</dbReference>
<sequence length="992" mass="111252">MLQLSCMFGFQFSLDKQKGFSQGSCFELGFTVVRREINMPARKQNTSTTSSSQKKSQQYSTDKAYAIKKRLRDLYRQLSPDKKEALLLQRRTRRQQSNNQNFMIHSLVPLSNAQPRLTEQRASTFRIVPGKGKEIVACFSTFEVGSTSDTPTKRDNLEATISITEMSPQTETVGFIFTTCRVEEIGTMNYEITNLIKSRNSFNNLLLIIFCSAPSECAALKGTFCVALWHGTEVAVKKLGRSSCVPETVRCSKANSGSGACTEYCKVSLPADLLNFHWRILLNIHTGHQFVFILLLLCLPMMSLQLPKDPQPEKSFYFSHSACKVPRLRSFAATQYGSARMNEWFIDTQGEEDGKDTPLPAPTKLNALPFSAVERQLSGVEFGEQALDLHLLSSSINQSKFSKLTANVLLLITTDLLPVVGNYSVISFTVDKTKRFQEAIVWIIVHLKMVWSLQQIQAEFTMLVSCKSGLGITGRIVGSLFFLSPSIFAPLASLKCIGWKGSREITDITRRKMWVLPLFAASSIANTTPRRSNSSSSWTTKSISKILAKIRDPEPGIGLPPGEKGELWIKSPTIMQGYIGDPKMTSKTLMPGGWLRTGDFCYIDHQGYFFVVDRLKELIKYKGYQLPFLASLVAPAELEELLQSRPEIVDAAVIHVQGPNGLDLSRLKKDIQLWQEKSFEITGVLDTLTCFNGSLKELEPGVPEINAYLNGVDTPVMLGATILFVKIIGSIGAVSAGLDLGKEEQFFTSFGPVVVNSGFPKKVDHLITFRSAIARTQIDFLLLRKGDRVLCKDCKVISSENLSTQHRLLVMDLSIKKNRKRRSEEGRSRIKWGGLTPVKAWEIGEKLAGMGVWECRGDVDSIWDRAATCIRGTASEVLGVSRGRAGHHRGDWWWNEEVEKKVGIKKGAYAKLVESKDEDEKRVNRKEYKLARKEAKSAVTAAKTAAFESLRGRGRPKKYWAEVIRRDMEQLQLTEDMTLDRKVWRTRIRAED</sequence>
<feature type="compositionally biased region" description="Low complexity" evidence="2">
    <location>
        <begin position="43"/>
        <end position="61"/>
    </location>
</feature>
<evidence type="ECO:0000313" key="3">
    <source>
        <dbReference type="EMBL" id="PHT26866.1"/>
    </source>
</evidence>
<proteinExistence type="predicted"/>
<dbReference type="AlphaFoldDB" id="A0A2G2V1K7"/>